<evidence type="ECO:0000256" key="2">
    <source>
        <dbReference type="SAM" id="Phobius"/>
    </source>
</evidence>
<proteinExistence type="predicted"/>
<reference evidence="3" key="1">
    <citation type="submission" date="2014-09" db="EMBL/GenBank/DDBJ databases">
        <authorList>
            <person name="Magalhaes I.L.F."/>
            <person name="Oliveira U."/>
            <person name="Santos F.R."/>
            <person name="Vidigal T.H.D.A."/>
            <person name="Brescovit A.D."/>
            <person name="Santos A.J."/>
        </authorList>
    </citation>
    <scope>NUCLEOTIDE SEQUENCE</scope>
</reference>
<feature type="compositionally biased region" description="Basic and acidic residues" evidence="1">
    <location>
        <begin position="26"/>
        <end position="42"/>
    </location>
</feature>
<feature type="region of interest" description="Disordered" evidence="1">
    <location>
        <begin position="23"/>
        <end position="55"/>
    </location>
</feature>
<feature type="transmembrane region" description="Helical" evidence="2">
    <location>
        <begin position="68"/>
        <end position="93"/>
    </location>
</feature>
<dbReference type="GO" id="GO:0016020">
    <property type="term" value="C:membrane"/>
    <property type="evidence" value="ECO:0007669"/>
    <property type="project" value="TreeGrafter"/>
</dbReference>
<keyword evidence="2" id="KW-0472">Membrane</keyword>
<protein>
    <submittedName>
        <fullName evidence="3">Uncharacterized protein</fullName>
    </submittedName>
</protein>
<organism evidence="3">
    <name type="scientific">Lygus hesperus</name>
    <name type="common">Western plant bug</name>
    <dbReference type="NCBI Taxonomy" id="30085"/>
    <lineage>
        <taxon>Eukaryota</taxon>
        <taxon>Metazoa</taxon>
        <taxon>Ecdysozoa</taxon>
        <taxon>Arthropoda</taxon>
        <taxon>Hexapoda</taxon>
        <taxon>Insecta</taxon>
        <taxon>Pterygota</taxon>
        <taxon>Neoptera</taxon>
        <taxon>Paraneoptera</taxon>
        <taxon>Hemiptera</taxon>
        <taxon>Heteroptera</taxon>
        <taxon>Panheteroptera</taxon>
        <taxon>Cimicomorpha</taxon>
        <taxon>Miridae</taxon>
        <taxon>Mirini</taxon>
        <taxon>Lygus</taxon>
    </lineage>
</organism>
<evidence type="ECO:0000256" key="1">
    <source>
        <dbReference type="SAM" id="MobiDB-lite"/>
    </source>
</evidence>
<accession>A0A0K8SQA9</accession>
<feature type="transmembrane region" description="Helical" evidence="2">
    <location>
        <begin position="6"/>
        <end position="24"/>
    </location>
</feature>
<sequence length="168" mass="17906">MKWPVFLLVISLVSVAFSSAVVSGDGRGRDGSTERVSSRTEDVANPVGGSSRSIEEGRRSKGRILKKMALPFLLLLGLKAGISIPLIFGAVALVAFKGMWSGATALIVTAALALRGLIPPSKIIQLPPPVHAVPHHVHVADYVSRMDDSSYHPYNVPDGHGTYLPPNY</sequence>
<keyword evidence="2" id="KW-1133">Transmembrane helix</keyword>
<keyword evidence="2" id="KW-0812">Transmembrane</keyword>
<dbReference type="PANTHER" id="PTHR21879">
    <property type="entry name" value="FI03362P-RELATED-RELATED"/>
    <property type="match status" value="1"/>
</dbReference>
<name>A0A0K8SQA9_LYGHE</name>
<dbReference type="EMBL" id="GBRD01010292">
    <property type="protein sequence ID" value="JAG55532.1"/>
    <property type="molecule type" value="Transcribed_RNA"/>
</dbReference>
<dbReference type="AlphaFoldDB" id="A0A0K8SQA9"/>
<feature type="transmembrane region" description="Helical" evidence="2">
    <location>
        <begin position="99"/>
        <end position="118"/>
    </location>
</feature>
<dbReference type="InterPro" id="IPR012464">
    <property type="entry name" value="DUF1676"/>
</dbReference>
<dbReference type="Pfam" id="PF07898">
    <property type="entry name" value="DUF1676"/>
    <property type="match status" value="1"/>
</dbReference>
<evidence type="ECO:0000313" key="3">
    <source>
        <dbReference type="EMBL" id="JAG55532.1"/>
    </source>
</evidence>